<keyword evidence="4 8" id="KW-0812">Transmembrane</keyword>
<accession>A0A7X6QXL2</accession>
<feature type="transmembrane region" description="Helical" evidence="8">
    <location>
        <begin position="59"/>
        <end position="86"/>
    </location>
</feature>
<evidence type="ECO:0000256" key="1">
    <source>
        <dbReference type="ARBA" id="ARBA00004141"/>
    </source>
</evidence>
<reference evidence="10 11" key="1">
    <citation type="submission" date="2020-04" db="EMBL/GenBank/DDBJ databases">
        <title>MicrobeNet Type strains.</title>
        <authorList>
            <person name="Nicholson A.C."/>
        </authorList>
    </citation>
    <scope>NUCLEOTIDE SEQUENCE [LARGE SCALE GENOMIC DNA]</scope>
    <source>
        <strain evidence="10 11">ATCC BAA-788</strain>
    </source>
</reference>
<dbReference type="RefSeq" id="WP_168628310.1">
    <property type="nucleotide sequence ID" value="NZ_BONL01000003.1"/>
</dbReference>
<evidence type="ECO:0000256" key="7">
    <source>
        <dbReference type="SAM" id="MobiDB-lite"/>
    </source>
</evidence>
<keyword evidence="11" id="KW-1185">Reference proteome</keyword>
<keyword evidence="3 10" id="KW-0808">Transferase</keyword>
<evidence type="ECO:0000259" key="9">
    <source>
        <dbReference type="Pfam" id="PF02397"/>
    </source>
</evidence>
<dbReference type="PANTHER" id="PTHR30576:SF10">
    <property type="entry name" value="SLL5057 PROTEIN"/>
    <property type="match status" value="1"/>
</dbReference>
<organism evidence="10 11">
    <name type="scientific">Cellulomonas denverensis</name>
    <dbReference type="NCBI Taxonomy" id="264297"/>
    <lineage>
        <taxon>Bacteria</taxon>
        <taxon>Bacillati</taxon>
        <taxon>Actinomycetota</taxon>
        <taxon>Actinomycetes</taxon>
        <taxon>Micrococcales</taxon>
        <taxon>Cellulomonadaceae</taxon>
        <taxon>Cellulomonas</taxon>
    </lineage>
</organism>
<comment type="caution">
    <text evidence="10">The sequence shown here is derived from an EMBL/GenBank/DDBJ whole genome shotgun (WGS) entry which is preliminary data.</text>
</comment>
<dbReference type="GO" id="GO:0016780">
    <property type="term" value="F:phosphotransferase activity, for other substituted phosphate groups"/>
    <property type="evidence" value="ECO:0007669"/>
    <property type="project" value="TreeGrafter"/>
</dbReference>
<evidence type="ECO:0000256" key="8">
    <source>
        <dbReference type="SAM" id="Phobius"/>
    </source>
</evidence>
<feature type="transmembrane region" description="Helical" evidence="8">
    <location>
        <begin position="35"/>
        <end position="53"/>
    </location>
</feature>
<dbReference type="GO" id="GO:0016020">
    <property type="term" value="C:membrane"/>
    <property type="evidence" value="ECO:0007669"/>
    <property type="project" value="UniProtKB-SubCell"/>
</dbReference>
<keyword evidence="5 8" id="KW-1133">Transmembrane helix</keyword>
<gene>
    <name evidence="10" type="ORF">HGA03_00735</name>
</gene>
<evidence type="ECO:0000256" key="4">
    <source>
        <dbReference type="ARBA" id="ARBA00022692"/>
    </source>
</evidence>
<evidence type="ECO:0000256" key="2">
    <source>
        <dbReference type="ARBA" id="ARBA00006464"/>
    </source>
</evidence>
<evidence type="ECO:0000256" key="3">
    <source>
        <dbReference type="ARBA" id="ARBA00022679"/>
    </source>
</evidence>
<feature type="transmembrane region" description="Helical" evidence="8">
    <location>
        <begin position="107"/>
        <end position="127"/>
    </location>
</feature>
<dbReference type="Pfam" id="PF02397">
    <property type="entry name" value="Bac_transf"/>
    <property type="match status" value="1"/>
</dbReference>
<dbReference type="PANTHER" id="PTHR30576">
    <property type="entry name" value="COLANIC BIOSYNTHESIS UDP-GLUCOSE LIPID CARRIER TRANSFERASE"/>
    <property type="match status" value="1"/>
</dbReference>
<feature type="region of interest" description="Disordered" evidence="7">
    <location>
        <begin position="1"/>
        <end position="20"/>
    </location>
</feature>
<comment type="similarity">
    <text evidence="2">Belongs to the bacterial sugar transferase family.</text>
</comment>
<evidence type="ECO:0000313" key="10">
    <source>
        <dbReference type="EMBL" id="NKY21189.1"/>
    </source>
</evidence>
<dbReference type="Gene3D" id="3.40.50.720">
    <property type="entry name" value="NAD(P)-binding Rossmann-like Domain"/>
    <property type="match status" value="1"/>
</dbReference>
<proteinExistence type="inferred from homology"/>
<dbReference type="AlphaFoldDB" id="A0A7X6QXL2"/>
<evidence type="ECO:0000256" key="5">
    <source>
        <dbReference type="ARBA" id="ARBA00022989"/>
    </source>
</evidence>
<feature type="transmembrane region" description="Helical" evidence="8">
    <location>
        <begin position="304"/>
        <end position="325"/>
    </location>
</feature>
<protein>
    <submittedName>
        <fullName evidence="10">Sugar transferase</fullName>
    </submittedName>
</protein>
<keyword evidence="6 8" id="KW-0472">Membrane</keyword>
<evidence type="ECO:0000256" key="6">
    <source>
        <dbReference type="ARBA" id="ARBA00023136"/>
    </source>
</evidence>
<comment type="subcellular location">
    <subcellularLocation>
        <location evidence="1">Membrane</location>
        <topology evidence="1">Multi-pass membrane protein</topology>
    </subcellularLocation>
</comment>
<dbReference type="InterPro" id="IPR003362">
    <property type="entry name" value="Bact_transf"/>
</dbReference>
<dbReference type="NCBIfam" id="TIGR03025">
    <property type="entry name" value="EPS_sugtrans"/>
    <property type="match status" value="1"/>
</dbReference>
<sequence length="494" mass="52715">MTAHAEPRTSDLQPAPVTVPAGTTPDPIAVYTRRVLLTDVAAVVVAVAVAYVIRFEGNVLAVVSGGFSPSYLALSVALAVIWIVLLAGLGSRDPRLIGSGPAEYLRVLRASGWLFGGLAVCTSVLQMEISRGYIALAAPLGIALLLTGRYGWRCWLRRRRRAGWGRPGVLVVGPRDKAADLIEELGRASGYDVLGVCTTCDRTAGDLLAGVPVVGGPDQVADAAVALGARVVAICGADAMTAGRVRDLGWDLEGTGVDLAVAPSLTGVAGPRMLVQPVAGMPLLYVCPPKFTGARYVVKSVGDWLAAAVLVVLASPVLLVLAAAVKLTSPGPVFYRQQRIGRDGRPFPMIKFRSMVVDAHSALAEVLAAEGHTEIPMFYKLKDDPRVTRIGKVLRTYSLDELPQLFNVLRGEMSLVGPRPQIDREVAQYDRAARRRLRVKPGLTGLWQVSGRSELSADDGIRADVYYAENWTPLTDLLILARTVKVVLRGDGAY</sequence>
<feature type="domain" description="Bacterial sugar transferase" evidence="9">
    <location>
        <begin position="299"/>
        <end position="488"/>
    </location>
</feature>
<evidence type="ECO:0000313" key="11">
    <source>
        <dbReference type="Proteomes" id="UP000581206"/>
    </source>
</evidence>
<dbReference type="Proteomes" id="UP000581206">
    <property type="component" value="Unassembled WGS sequence"/>
</dbReference>
<dbReference type="Pfam" id="PF13727">
    <property type="entry name" value="CoA_binding_3"/>
    <property type="match status" value="1"/>
</dbReference>
<name>A0A7X6QXL2_9CELL</name>
<feature type="transmembrane region" description="Helical" evidence="8">
    <location>
        <begin position="133"/>
        <end position="152"/>
    </location>
</feature>
<dbReference type="EMBL" id="JAAXOX010000001">
    <property type="protein sequence ID" value="NKY21189.1"/>
    <property type="molecule type" value="Genomic_DNA"/>
</dbReference>
<dbReference type="InterPro" id="IPR017475">
    <property type="entry name" value="EPS_sugar_tfrase"/>
</dbReference>